<keyword evidence="3" id="KW-0862">Zinc</keyword>
<evidence type="ECO:0000256" key="1">
    <source>
        <dbReference type="ARBA" id="ARBA00005495"/>
    </source>
</evidence>
<organism evidence="5 6">
    <name type="scientific">Ascidiaceihabitans donghaensis</name>
    <dbReference type="NCBI Taxonomy" id="1510460"/>
    <lineage>
        <taxon>Bacteria</taxon>
        <taxon>Pseudomonadati</taxon>
        <taxon>Pseudomonadota</taxon>
        <taxon>Alphaproteobacteria</taxon>
        <taxon>Rhodobacterales</taxon>
        <taxon>Paracoccaceae</taxon>
        <taxon>Ascidiaceihabitans</taxon>
    </lineage>
</organism>
<dbReference type="GO" id="GO:0016846">
    <property type="term" value="F:carbon-sulfur lyase activity"/>
    <property type="evidence" value="ECO:0007669"/>
    <property type="project" value="InterPro"/>
</dbReference>
<sequence>MNITARCHCGAVELSAELLDGLDPSRCDCSFCARRQAAAVTAIASSVKVIKGADVLSTYSFGTHTAQHHFCKICGIYTHHHRRSDPTQCGINLGCIDGRHPLDHEPIPWTDGKNHPSDR</sequence>
<feature type="domain" description="CENP-V/GFA" evidence="4">
    <location>
        <begin position="3"/>
        <end position="110"/>
    </location>
</feature>
<dbReference type="InterPro" id="IPR006913">
    <property type="entry name" value="CENP-V/GFA"/>
</dbReference>
<dbReference type="GO" id="GO:0046872">
    <property type="term" value="F:metal ion binding"/>
    <property type="evidence" value="ECO:0007669"/>
    <property type="project" value="UniProtKB-KW"/>
</dbReference>
<dbReference type="SUPFAM" id="SSF51316">
    <property type="entry name" value="Mss4-like"/>
    <property type="match status" value="1"/>
</dbReference>
<dbReference type="Proteomes" id="UP000244880">
    <property type="component" value="Unassembled WGS sequence"/>
</dbReference>
<keyword evidence="2" id="KW-0479">Metal-binding</keyword>
<evidence type="ECO:0000313" key="6">
    <source>
        <dbReference type="Proteomes" id="UP000244880"/>
    </source>
</evidence>
<keyword evidence="6" id="KW-1185">Reference proteome</keyword>
<reference evidence="5 6" key="1">
    <citation type="submission" date="2018-03" db="EMBL/GenBank/DDBJ databases">
        <authorList>
            <person name="Keele B.F."/>
        </authorList>
    </citation>
    <scope>NUCLEOTIDE SEQUENCE [LARGE SCALE GENOMIC DNA]</scope>
    <source>
        <strain evidence="5 6">CECT 8599</strain>
    </source>
</reference>
<dbReference type="OrthoDB" id="9807246at2"/>
<protein>
    <recommendedName>
        <fullName evidence="4">CENP-V/GFA domain-containing protein</fullName>
    </recommendedName>
</protein>
<accession>A0A2R8BGU6</accession>
<dbReference type="EMBL" id="OMOR01000001">
    <property type="protein sequence ID" value="SPH22229.1"/>
    <property type="molecule type" value="Genomic_DNA"/>
</dbReference>
<evidence type="ECO:0000256" key="2">
    <source>
        <dbReference type="ARBA" id="ARBA00022723"/>
    </source>
</evidence>
<dbReference type="PANTHER" id="PTHR28620">
    <property type="entry name" value="CENTROMERE PROTEIN V"/>
    <property type="match status" value="1"/>
</dbReference>
<name>A0A2R8BGU6_9RHOB</name>
<evidence type="ECO:0000313" key="5">
    <source>
        <dbReference type="EMBL" id="SPH22229.1"/>
    </source>
</evidence>
<dbReference type="InterPro" id="IPR052355">
    <property type="entry name" value="CENP-V-like"/>
</dbReference>
<proteinExistence type="inferred from homology"/>
<dbReference type="PROSITE" id="PS51891">
    <property type="entry name" value="CENP_V_GFA"/>
    <property type="match status" value="1"/>
</dbReference>
<evidence type="ECO:0000256" key="3">
    <source>
        <dbReference type="ARBA" id="ARBA00022833"/>
    </source>
</evidence>
<evidence type="ECO:0000259" key="4">
    <source>
        <dbReference type="PROSITE" id="PS51891"/>
    </source>
</evidence>
<dbReference type="InterPro" id="IPR011057">
    <property type="entry name" value="Mss4-like_sf"/>
</dbReference>
<dbReference type="AlphaFoldDB" id="A0A2R8BGU6"/>
<dbReference type="PANTHER" id="PTHR28620:SF1">
    <property type="entry name" value="CENP-V_GFA DOMAIN-CONTAINING PROTEIN"/>
    <property type="match status" value="1"/>
</dbReference>
<gene>
    <name evidence="5" type="ORF">ASD8599_02976</name>
</gene>
<comment type="similarity">
    <text evidence="1">Belongs to the Gfa family.</text>
</comment>
<dbReference type="Gene3D" id="2.170.150.70">
    <property type="match status" value="1"/>
</dbReference>
<dbReference type="Pfam" id="PF04828">
    <property type="entry name" value="GFA"/>
    <property type="match status" value="1"/>
</dbReference>
<dbReference type="RefSeq" id="WP_108829204.1">
    <property type="nucleotide sequence ID" value="NZ_OMOR01000001.1"/>
</dbReference>